<evidence type="ECO:0000256" key="2">
    <source>
        <dbReference type="ARBA" id="ARBA00023125"/>
    </source>
</evidence>
<dbReference type="PANTHER" id="PTHR33164:SF43">
    <property type="entry name" value="HTH-TYPE TRANSCRIPTIONAL REPRESSOR YETL"/>
    <property type="match status" value="1"/>
</dbReference>
<dbReference type="InterPro" id="IPR039422">
    <property type="entry name" value="MarR/SlyA-like"/>
</dbReference>
<proteinExistence type="predicted"/>
<organism evidence="6 7">
    <name type="scientific">Prosthecodimorpha staleyi</name>
    <dbReference type="NCBI Taxonomy" id="2840188"/>
    <lineage>
        <taxon>Bacteria</taxon>
        <taxon>Pseudomonadati</taxon>
        <taxon>Pseudomonadota</taxon>
        <taxon>Alphaproteobacteria</taxon>
        <taxon>Hyphomicrobiales</taxon>
        <taxon>Ancalomicrobiaceae</taxon>
        <taxon>Prosthecodimorpha</taxon>
    </lineage>
</organism>
<evidence type="ECO:0000313" key="7">
    <source>
        <dbReference type="Proteomes" id="UP000766595"/>
    </source>
</evidence>
<keyword evidence="1" id="KW-0805">Transcription regulation</keyword>
<dbReference type="AlphaFoldDB" id="A0A947GGW7"/>
<dbReference type="GO" id="GO:0003700">
    <property type="term" value="F:DNA-binding transcription factor activity"/>
    <property type="evidence" value="ECO:0007669"/>
    <property type="project" value="InterPro"/>
</dbReference>
<evidence type="ECO:0000256" key="1">
    <source>
        <dbReference type="ARBA" id="ARBA00023015"/>
    </source>
</evidence>
<feature type="domain" description="HTH marR-type" evidence="5">
    <location>
        <begin position="55"/>
        <end position="194"/>
    </location>
</feature>
<evidence type="ECO:0000256" key="3">
    <source>
        <dbReference type="ARBA" id="ARBA00023163"/>
    </source>
</evidence>
<dbReference type="InterPro" id="IPR036388">
    <property type="entry name" value="WH-like_DNA-bd_sf"/>
</dbReference>
<feature type="region of interest" description="Disordered" evidence="4">
    <location>
        <begin position="1"/>
        <end position="31"/>
    </location>
</feature>
<dbReference type="Pfam" id="PF12802">
    <property type="entry name" value="MarR_2"/>
    <property type="match status" value="1"/>
</dbReference>
<dbReference type="Proteomes" id="UP000766595">
    <property type="component" value="Unassembled WGS sequence"/>
</dbReference>
<dbReference type="SMART" id="SM00347">
    <property type="entry name" value="HTH_MARR"/>
    <property type="match status" value="1"/>
</dbReference>
<accession>A0A947GGW7</accession>
<feature type="compositionally biased region" description="Low complexity" evidence="4">
    <location>
        <begin position="14"/>
        <end position="31"/>
    </location>
</feature>
<evidence type="ECO:0000259" key="5">
    <source>
        <dbReference type="PROSITE" id="PS50995"/>
    </source>
</evidence>
<comment type="caution">
    <text evidence="6">The sequence shown here is derived from an EMBL/GenBank/DDBJ whole genome shotgun (WGS) entry which is preliminary data.</text>
</comment>
<evidence type="ECO:0000313" key="6">
    <source>
        <dbReference type="EMBL" id="MBT9292955.1"/>
    </source>
</evidence>
<dbReference type="InterPro" id="IPR000835">
    <property type="entry name" value="HTH_MarR-typ"/>
</dbReference>
<sequence length="198" mass="21225">MAARPRRAKSETGSASAAETRPEAAAAASVAGVPADGSYQAPVAVPDGRPAGTPHDELRVWLRLLGASNRIESILSSRITKEFGISLARFDLLAQLERAPDGLTMTDASRRMMVTNGAITSLVDRLVEEGFVTRETRAEDRRTTVIRLTAEGRARFLAMAASHEDWVVGLIGGLEPQARNELSRGLSALRRHLDALGA</sequence>
<dbReference type="EMBL" id="JAHHZF010000016">
    <property type="protein sequence ID" value="MBT9292955.1"/>
    <property type="molecule type" value="Genomic_DNA"/>
</dbReference>
<dbReference type="RefSeq" id="WP_261971452.1">
    <property type="nucleotide sequence ID" value="NZ_JAHHZF010000016.1"/>
</dbReference>
<dbReference type="GO" id="GO:0006950">
    <property type="term" value="P:response to stress"/>
    <property type="evidence" value="ECO:0007669"/>
    <property type="project" value="TreeGrafter"/>
</dbReference>
<gene>
    <name evidence="6" type="ORF">KL771_26070</name>
</gene>
<dbReference type="PRINTS" id="PR00598">
    <property type="entry name" value="HTHMARR"/>
</dbReference>
<keyword evidence="2" id="KW-0238">DNA-binding</keyword>
<keyword evidence="7" id="KW-1185">Reference proteome</keyword>
<keyword evidence="3" id="KW-0804">Transcription</keyword>
<dbReference type="PROSITE" id="PS01117">
    <property type="entry name" value="HTH_MARR_1"/>
    <property type="match status" value="1"/>
</dbReference>
<protein>
    <submittedName>
        <fullName evidence="6">MarR family transcriptional regulator</fullName>
    </submittedName>
</protein>
<name>A0A947GGW7_9HYPH</name>
<dbReference type="InterPro" id="IPR023187">
    <property type="entry name" value="Tscrpt_reg_MarR-type_CS"/>
</dbReference>
<dbReference type="Gene3D" id="1.10.10.10">
    <property type="entry name" value="Winged helix-like DNA-binding domain superfamily/Winged helix DNA-binding domain"/>
    <property type="match status" value="1"/>
</dbReference>
<dbReference type="GO" id="GO:0003677">
    <property type="term" value="F:DNA binding"/>
    <property type="evidence" value="ECO:0007669"/>
    <property type="project" value="UniProtKB-KW"/>
</dbReference>
<dbReference type="PROSITE" id="PS50995">
    <property type="entry name" value="HTH_MARR_2"/>
    <property type="match status" value="1"/>
</dbReference>
<dbReference type="SUPFAM" id="SSF46785">
    <property type="entry name" value="Winged helix' DNA-binding domain"/>
    <property type="match status" value="1"/>
</dbReference>
<dbReference type="InterPro" id="IPR036390">
    <property type="entry name" value="WH_DNA-bd_sf"/>
</dbReference>
<evidence type="ECO:0000256" key="4">
    <source>
        <dbReference type="SAM" id="MobiDB-lite"/>
    </source>
</evidence>
<reference evidence="6 7" key="1">
    <citation type="submission" date="2021-06" db="EMBL/GenBank/DDBJ databases">
        <authorList>
            <person name="Grouzdev D.S."/>
            <person name="Koziaeva V."/>
        </authorList>
    </citation>
    <scope>NUCLEOTIDE SEQUENCE [LARGE SCALE GENOMIC DNA]</scope>
    <source>
        <strain evidence="6 7">22</strain>
    </source>
</reference>
<dbReference type="PANTHER" id="PTHR33164">
    <property type="entry name" value="TRANSCRIPTIONAL REGULATOR, MARR FAMILY"/>
    <property type="match status" value="1"/>
</dbReference>